<evidence type="ECO:0000313" key="8">
    <source>
        <dbReference type="EMBL" id="QAA30281.1"/>
    </source>
</evidence>
<keyword evidence="9" id="KW-1185">Reference proteome</keyword>
<dbReference type="InterPro" id="IPR001387">
    <property type="entry name" value="Cro/C1-type_HTH"/>
</dbReference>
<evidence type="ECO:0000256" key="4">
    <source>
        <dbReference type="ARBA" id="ARBA00022803"/>
    </source>
</evidence>
<dbReference type="RefSeq" id="WP_128210732.1">
    <property type="nucleotide sequence ID" value="NZ_CP025746.1"/>
</dbReference>
<reference evidence="8 9" key="1">
    <citation type="submission" date="2018-01" db="EMBL/GenBank/DDBJ databases">
        <title>Genome Sequencing and Assembly of Anaerobacter polyendosporus strain CT4.</title>
        <authorList>
            <person name="Tachaapaikoon C."/>
            <person name="Sutheeworapong S."/>
            <person name="Jenjaroenpun P."/>
            <person name="Wongsurawat T."/>
            <person name="Nookeaw I."/>
            <person name="Cheawchanlertfa P."/>
            <person name="Kosugi A."/>
            <person name="Cheevadhanarak S."/>
            <person name="Ratanakhanokchai K."/>
        </authorList>
    </citation>
    <scope>NUCLEOTIDE SEQUENCE [LARGE SCALE GENOMIC DNA]</scope>
    <source>
        <strain evidence="8 9">CT4</strain>
    </source>
</reference>
<evidence type="ECO:0000256" key="5">
    <source>
        <dbReference type="ARBA" id="ARBA00038253"/>
    </source>
</evidence>
<dbReference type="GO" id="GO:0003677">
    <property type="term" value="F:DNA binding"/>
    <property type="evidence" value="ECO:0007669"/>
    <property type="project" value="InterPro"/>
</dbReference>
<dbReference type="InterPro" id="IPR051476">
    <property type="entry name" value="Bac_ResReg_Asp_Phosphatase"/>
</dbReference>
<feature type="repeat" description="TPR" evidence="6">
    <location>
        <begin position="156"/>
        <end position="189"/>
    </location>
</feature>
<comment type="subcellular location">
    <subcellularLocation>
        <location evidence="1">Cytoplasm</location>
    </subcellularLocation>
</comment>
<evidence type="ECO:0000256" key="6">
    <source>
        <dbReference type="PROSITE-ProRule" id="PRU00339"/>
    </source>
</evidence>
<dbReference type="SMART" id="SM00028">
    <property type="entry name" value="TPR"/>
    <property type="match status" value="5"/>
</dbReference>
<organism evidence="8 9">
    <name type="scientific">Clostridium manihotivorum</name>
    <dbReference type="NCBI Taxonomy" id="2320868"/>
    <lineage>
        <taxon>Bacteria</taxon>
        <taxon>Bacillati</taxon>
        <taxon>Bacillota</taxon>
        <taxon>Clostridia</taxon>
        <taxon>Eubacteriales</taxon>
        <taxon>Clostridiaceae</taxon>
        <taxon>Clostridium</taxon>
    </lineage>
</organism>
<comment type="similarity">
    <text evidence="5">Belongs to the Rap family.</text>
</comment>
<dbReference type="SUPFAM" id="SSF48452">
    <property type="entry name" value="TPR-like"/>
    <property type="match status" value="1"/>
</dbReference>
<dbReference type="Proteomes" id="UP000286268">
    <property type="component" value="Chromosome"/>
</dbReference>
<dbReference type="InterPro" id="IPR011990">
    <property type="entry name" value="TPR-like_helical_dom_sf"/>
</dbReference>
<dbReference type="PANTHER" id="PTHR46630:SF1">
    <property type="entry name" value="TETRATRICOPEPTIDE REPEAT PROTEIN 29"/>
    <property type="match status" value="1"/>
</dbReference>
<feature type="domain" description="HTH cro/C1-type" evidence="7">
    <location>
        <begin position="10"/>
        <end position="63"/>
    </location>
</feature>
<evidence type="ECO:0000259" key="7">
    <source>
        <dbReference type="PROSITE" id="PS50943"/>
    </source>
</evidence>
<sequence>MNFYDPGAKIRLMRKRFNMNQLELEDSNMTRAFISMMESGKRRVSKVSSKILAEKFNNKGKESGLELNLDDEYFSREPEEDARFYCENELKRNNKHSQLEELIKIAIEFQLDDVAAKVYRKRADKYFDELDYASAFINYSNSLGKYKELKSYEDQPYIYTQMGLCKSKRNEYDDAIFYFNQAMYYAKDKGEKSHFLKASYSLASTYFDMQRYNESIEILDKYILGQDLEQDLLVNGKVLKANSYYKLGKKKEAVRDYFSVIDELNEDSEVLLASLYGSLGEYYYEIEEFYEAIKYINLSQKIKNKVDKKSLPYTLNTKGKIFYRQGLVDESIMIMELAMNMAEEFNNFSVLFEIYKEVIHIYEDIDDLDKIKETSLNLLSVFKTNNIEEGKKYILTKLVQVALKKNDKEEAISLLSQLGDALSV</sequence>
<dbReference type="CDD" id="cd00093">
    <property type="entry name" value="HTH_XRE"/>
    <property type="match status" value="1"/>
</dbReference>
<keyword evidence="3" id="KW-0677">Repeat</keyword>
<dbReference type="SUPFAM" id="SSF47413">
    <property type="entry name" value="lambda repressor-like DNA-binding domains"/>
    <property type="match status" value="1"/>
</dbReference>
<gene>
    <name evidence="8" type="ORF">C1I91_00455</name>
</gene>
<keyword evidence="2" id="KW-0963">Cytoplasm</keyword>
<dbReference type="InterPro" id="IPR019734">
    <property type="entry name" value="TPR_rpt"/>
</dbReference>
<evidence type="ECO:0000256" key="3">
    <source>
        <dbReference type="ARBA" id="ARBA00022737"/>
    </source>
</evidence>
<dbReference type="PANTHER" id="PTHR46630">
    <property type="entry name" value="TETRATRICOPEPTIDE REPEAT PROTEIN 29"/>
    <property type="match status" value="1"/>
</dbReference>
<proteinExistence type="inferred from homology"/>
<dbReference type="AlphaFoldDB" id="A0A3R5U6Y0"/>
<dbReference type="EMBL" id="CP025746">
    <property type="protein sequence ID" value="QAA30281.1"/>
    <property type="molecule type" value="Genomic_DNA"/>
</dbReference>
<dbReference type="Pfam" id="PF13181">
    <property type="entry name" value="TPR_8"/>
    <property type="match status" value="2"/>
</dbReference>
<dbReference type="PROSITE" id="PS50005">
    <property type="entry name" value="TPR"/>
    <property type="match status" value="1"/>
</dbReference>
<dbReference type="GO" id="GO:0005737">
    <property type="term" value="C:cytoplasm"/>
    <property type="evidence" value="ECO:0007669"/>
    <property type="project" value="UniProtKB-SubCell"/>
</dbReference>
<name>A0A3R5U6Y0_9CLOT</name>
<dbReference type="InterPro" id="IPR010982">
    <property type="entry name" value="Lambda_DNA-bd_dom_sf"/>
</dbReference>
<protein>
    <recommendedName>
        <fullName evidence="7">HTH cro/C1-type domain-containing protein</fullName>
    </recommendedName>
</protein>
<evidence type="ECO:0000256" key="1">
    <source>
        <dbReference type="ARBA" id="ARBA00004496"/>
    </source>
</evidence>
<accession>A0A3R5U6Y0</accession>
<evidence type="ECO:0000313" key="9">
    <source>
        <dbReference type="Proteomes" id="UP000286268"/>
    </source>
</evidence>
<dbReference type="Gene3D" id="1.25.40.10">
    <property type="entry name" value="Tetratricopeptide repeat domain"/>
    <property type="match status" value="2"/>
</dbReference>
<dbReference type="KEGG" id="cmah:C1I91_00455"/>
<dbReference type="OrthoDB" id="5516148at2"/>
<dbReference type="PROSITE" id="PS50943">
    <property type="entry name" value="HTH_CROC1"/>
    <property type="match status" value="1"/>
</dbReference>
<keyword evidence="4 6" id="KW-0802">TPR repeat</keyword>
<evidence type="ECO:0000256" key="2">
    <source>
        <dbReference type="ARBA" id="ARBA00022490"/>
    </source>
</evidence>